<keyword evidence="3" id="KW-1185">Reference proteome</keyword>
<sequence length="579" mass="60851">MSALPAVRFSEGPTEAAQGTNPDVAALAARVAQPREEIERAFLAMGGNLVAAARLLEAVSGAHRAMAAEFEGEDFLSAVSSIDALRSEVGTIISAMSAGNVEFEQLAETTHALRAPLDETEKAIRLLELVAINARIVAAALGTSQTDMMAFTEEMIQISRGAKATVGKITNVQGRVARTVAESLQLQGDFGRDYASTMATIAQHLEGHLRLVEAQRVQAADHAKRSAGLAASIGARIGDAIMATQVGDGTRQRLEHVEEILARIAERSGETPGATVAMLWRLASAQIQSTNTDFLDEIRTLHSAIDLLRDDAGQVLNDGTSRAGKSIADSSLALAALAADLQSLGPLLRKEAENRANAQKLSESAANAMSEMLAQIDQLERLERDVRLLGLNMAVRCSGLGDRASGLRVIAAEVGGLARDTSAAATKVRGILAGAQSAIEAARRRASQFEGRDLTGAPLAASGRLEAVLSRLSTNTQLLAESCPKASVLLDATAKQTREISAGGRNWSDLAEAITSAGIEAQAADGGVDEAALGTIRSHYTMHKEREIHDRITGTVPTTPPKAEPPPATDGDDIDAFLF</sequence>
<dbReference type="SUPFAM" id="SSF58104">
    <property type="entry name" value="Methyl-accepting chemotaxis protein (MCP) signaling domain"/>
    <property type="match status" value="1"/>
</dbReference>
<feature type="region of interest" description="Disordered" evidence="1">
    <location>
        <begin position="550"/>
        <end position="575"/>
    </location>
</feature>
<gene>
    <name evidence="2" type="ORF">SAMN05877831_11288</name>
</gene>
<dbReference type="AlphaFoldDB" id="A0A285T0X9"/>
<reference evidence="3" key="1">
    <citation type="submission" date="2017-08" db="EMBL/GenBank/DDBJ databases">
        <authorList>
            <person name="Varghese N."/>
            <person name="Submissions S."/>
        </authorList>
    </citation>
    <scope>NUCLEOTIDE SEQUENCE [LARGE SCALE GENOMIC DNA]</scope>
    <source>
        <strain evidence="3">JA276</strain>
    </source>
</reference>
<evidence type="ECO:0000313" key="3">
    <source>
        <dbReference type="Proteomes" id="UP000219111"/>
    </source>
</evidence>
<evidence type="ECO:0000256" key="1">
    <source>
        <dbReference type="SAM" id="MobiDB-lite"/>
    </source>
</evidence>
<dbReference type="EMBL" id="OBMT01000012">
    <property type="protein sequence ID" value="SOC14872.1"/>
    <property type="molecule type" value="Genomic_DNA"/>
</dbReference>
<protein>
    <recommendedName>
        <fullName evidence="4">Methyl-accepting chemotaxis protein</fullName>
    </recommendedName>
</protein>
<feature type="region of interest" description="Disordered" evidence="1">
    <location>
        <begin position="1"/>
        <end position="21"/>
    </location>
</feature>
<name>A0A285T0X9_9RHOB</name>
<dbReference type="Proteomes" id="UP000219111">
    <property type="component" value="Unassembled WGS sequence"/>
</dbReference>
<proteinExistence type="predicted"/>
<dbReference type="OrthoDB" id="9816265at2"/>
<dbReference type="RefSeq" id="WP_097070876.1">
    <property type="nucleotide sequence ID" value="NZ_OBMT01000012.1"/>
</dbReference>
<evidence type="ECO:0000313" key="2">
    <source>
        <dbReference type="EMBL" id="SOC14872.1"/>
    </source>
</evidence>
<feature type="compositionally biased region" description="Pro residues" evidence="1">
    <location>
        <begin position="558"/>
        <end position="568"/>
    </location>
</feature>
<dbReference type="Gene3D" id="1.10.287.950">
    <property type="entry name" value="Methyl-accepting chemotaxis protein"/>
    <property type="match status" value="1"/>
</dbReference>
<organism evidence="2 3">
    <name type="scientific">Rhodobacter maris</name>
    <dbReference type="NCBI Taxonomy" id="446682"/>
    <lineage>
        <taxon>Bacteria</taxon>
        <taxon>Pseudomonadati</taxon>
        <taxon>Pseudomonadota</taxon>
        <taxon>Alphaproteobacteria</taxon>
        <taxon>Rhodobacterales</taxon>
        <taxon>Rhodobacter group</taxon>
        <taxon>Rhodobacter</taxon>
    </lineage>
</organism>
<evidence type="ECO:0008006" key="4">
    <source>
        <dbReference type="Google" id="ProtNLM"/>
    </source>
</evidence>
<accession>A0A285T0X9</accession>